<comment type="caution">
    <text evidence="3">The sequence shown here is derived from an EMBL/GenBank/DDBJ whole genome shotgun (WGS) entry which is preliminary data.</text>
</comment>
<dbReference type="SUPFAM" id="SSF52833">
    <property type="entry name" value="Thioredoxin-like"/>
    <property type="match status" value="1"/>
</dbReference>
<feature type="region of interest" description="Disordered" evidence="1">
    <location>
        <begin position="1"/>
        <end position="24"/>
    </location>
</feature>
<keyword evidence="4" id="KW-1185">Reference proteome</keyword>
<dbReference type="InterPro" id="IPR036249">
    <property type="entry name" value="Thioredoxin-like_sf"/>
</dbReference>
<evidence type="ECO:0000313" key="3">
    <source>
        <dbReference type="EMBL" id="KAK4463793.1"/>
    </source>
</evidence>
<feature type="compositionally biased region" description="Polar residues" evidence="1">
    <location>
        <begin position="155"/>
        <end position="164"/>
    </location>
</feature>
<feature type="region of interest" description="Disordered" evidence="1">
    <location>
        <begin position="149"/>
        <end position="174"/>
    </location>
</feature>
<protein>
    <submittedName>
        <fullName evidence="3">Thioredoxin-like protein</fullName>
    </submittedName>
</protein>
<dbReference type="PANTHER" id="PTHR13887">
    <property type="entry name" value="GLUTATHIONE S-TRANSFERASE KAPPA"/>
    <property type="match status" value="1"/>
</dbReference>
<dbReference type="EMBL" id="MU864955">
    <property type="protein sequence ID" value="KAK4463793.1"/>
    <property type="molecule type" value="Genomic_DNA"/>
</dbReference>
<feature type="compositionally biased region" description="Gly residues" evidence="1">
    <location>
        <begin position="289"/>
        <end position="310"/>
    </location>
</feature>
<reference evidence="3" key="1">
    <citation type="journal article" date="2023" name="Mol. Phylogenet. Evol.">
        <title>Genome-scale phylogeny and comparative genomics of the fungal order Sordariales.</title>
        <authorList>
            <person name="Hensen N."/>
            <person name="Bonometti L."/>
            <person name="Westerberg I."/>
            <person name="Brannstrom I.O."/>
            <person name="Guillou S."/>
            <person name="Cros-Aarteil S."/>
            <person name="Calhoun S."/>
            <person name="Haridas S."/>
            <person name="Kuo A."/>
            <person name="Mondo S."/>
            <person name="Pangilinan J."/>
            <person name="Riley R."/>
            <person name="LaButti K."/>
            <person name="Andreopoulos B."/>
            <person name="Lipzen A."/>
            <person name="Chen C."/>
            <person name="Yan M."/>
            <person name="Daum C."/>
            <person name="Ng V."/>
            <person name="Clum A."/>
            <person name="Steindorff A."/>
            <person name="Ohm R.A."/>
            <person name="Martin F."/>
            <person name="Silar P."/>
            <person name="Natvig D.O."/>
            <person name="Lalanne C."/>
            <person name="Gautier V."/>
            <person name="Ament-Velasquez S.L."/>
            <person name="Kruys A."/>
            <person name="Hutchinson M.I."/>
            <person name="Powell A.J."/>
            <person name="Barry K."/>
            <person name="Miller A.N."/>
            <person name="Grigoriev I.V."/>
            <person name="Debuchy R."/>
            <person name="Gladieux P."/>
            <person name="Hiltunen Thoren M."/>
            <person name="Johannesson H."/>
        </authorList>
    </citation>
    <scope>NUCLEOTIDE SEQUENCE</scope>
    <source>
        <strain evidence="3">PSN324</strain>
    </source>
</reference>
<dbReference type="GO" id="GO:0016491">
    <property type="term" value="F:oxidoreductase activity"/>
    <property type="evidence" value="ECO:0007669"/>
    <property type="project" value="InterPro"/>
</dbReference>
<dbReference type="Pfam" id="PF01323">
    <property type="entry name" value="DSBA"/>
    <property type="match status" value="1"/>
</dbReference>
<dbReference type="PANTHER" id="PTHR13887:SF41">
    <property type="entry name" value="THIOREDOXIN SUPERFAMILY PROTEIN"/>
    <property type="match status" value="1"/>
</dbReference>
<feature type="region of interest" description="Disordered" evidence="1">
    <location>
        <begin position="278"/>
        <end position="310"/>
    </location>
</feature>
<dbReference type="InterPro" id="IPR001853">
    <property type="entry name" value="DSBA-like_thioredoxin_dom"/>
</dbReference>
<dbReference type="AlphaFoldDB" id="A0AAV9HTW4"/>
<evidence type="ECO:0000313" key="4">
    <source>
        <dbReference type="Proteomes" id="UP001321749"/>
    </source>
</evidence>
<proteinExistence type="predicted"/>
<feature type="domain" description="DSBA-like thioredoxin" evidence="2">
    <location>
        <begin position="31"/>
        <end position="144"/>
    </location>
</feature>
<reference evidence="3" key="2">
    <citation type="submission" date="2023-06" db="EMBL/GenBank/DDBJ databases">
        <authorList>
            <consortium name="Lawrence Berkeley National Laboratory"/>
            <person name="Mondo S.J."/>
            <person name="Hensen N."/>
            <person name="Bonometti L."/>
            <person name="Westerberg I."/>
            <person name="Brannstrom I.O."/>
            <person name="Guillou S."/>
            <person name="Cros-Aarteil S."/>
            <person name="Calhoun S."/>
            <person name="Haridas S."/>
            <person name="Kuo A."/>
            <person name="Pangilinan J."/>
            <person name="Riley R."/>
            <person name="Labutti K."/>
            <person name="Andreopoulos B."/>
            <person name="Lipzen A."/>
            <person name="Chen C."/>
            <person name="Yanf M."/>
            <person name="Daum C."/>
            <person name="Ng V."/>
            <person name="Clum A."/>
            <person name="Steindorff A."/>
            <person name="Ohm R."/>
            <person name="Martin F."/>
            <person name="Silar P."/>
            <person name="Natvig D."/>
            <person name="Lalanne C."/>
            <person name="Gautier V."/>
            <person name="Ament-Velasquez S.L."/>
            <person name="Kruys A."/>
            <person name="Hutchinson M.I."/>
            <person name="Powell A.J."/>
            <person name="Barry K."/>
            <person name="Miller A.N."/>
            <person name="Grigoriev I.V."/>
            <person name="Debuchy R."/>
            <person name="Gladieux P."/>
            <person name="Thoren M.H."/>
            <person name="Johannesson H."/>
        </authorList>
    </citation>
    <scope>NUCLEOTIDE SEQUENCE</scope>
    <source>
        <strain evidence="3">PSN324</strain>
    </source>
</reference>
<accession>A0AAV9HTW4</accession>
<gene>
    <name evidence="3" type="ORF">QBC42DRAFT_322686</name>
</gene>
<name>A0AAV9HTW4_9PEZI</name>
<sequence length="310" mass="32689">MTINNLPLTTNNTTIPANPSSSGPSPITITIQTISDTGCPFCYLGSRTLSIAMSSYAAAAAAAAGKSAVTFQTTWSPFILYPRAPVSAISKHSLLSFVYGARASAMLSRLSTLGDRHGISFLWQGTTGNSRDSHRLILLAAAAAASLDSSEKENSNPSGANDDQSSNSSSSSCSKQDKAIETLFNWNFERAEDISDRAVLSRIGVELGIWDSEEKGAEWFGSEEAERIGRRVDEESGRARASGVVAAPSYVINGRWQVGGMQEVEAWKEIFERVTRMGTTESGGEESDGGGGVSGGGGGMEDLGGIGRKR</sequence>
<dbReference type="Gene3D" id="3.40.30.10">
    <property type="entry name" value="Glutaredoxin"/>
    <property type="match status" value="1"/>
</dbReference>
<evidence type="ECO:0000259" key="2">
    <source>
        <dbReference type="Pfam" id="PF01323"/>
    </source>
</evidence>
<organism evidence="3 4">
    <name type="scientific">Cladorrhinum samala</name>
    <dbReference type="NCBI Taxonomy" id="585594"/>
    <lineage>
        <taxon>Eukaryota</taxon>
        <taxon>Fungi</taxon>
        <taxon>Dikarya</taxon>
        <taxon>Ascomycota</taxon>
        <taxon>Pezizomycotina</taxon>
        <taxon>Sordariomycetes</taxon>
        <taxon>Sordariomycetidae</taxon>
        <taxon>Sordariales</taxon>
        <taxon>Podosporaceae</taxon>
        <taxon>Cladorrhinum</taxon>
    </lineage>
</organism>
<evidence type="ECO:0000256" key="1">
    <source>
        <dbReference type="SAM" id="MobiDB-lite"/>
    </source>
</evidence>
<feature type="compositionally biased region" description="Low complexity" evidence="1">
    <location>
        <begin position="165"/>
        <end position="174"/>
    </location>
</feature>
<dbReference type="Proteomes" id="UP001321749">
    <property type="component" value="Unassembled WGS sequence"/>
</dbReference>